<name>A0A5C8I1C5_9MICO</name>
<dbReference type="PROSITE" id="PS51755">
    <property type="entry name" value="OMPR_PHOB"/>
    <property type="match status" value="1"/>
</dbReference>
<evidence type="ECO:0000256" key="5">
    <source>
        <dbReference type="PROSITE-ProRule" id="PRU01091"/>
    </source>
</evidence>
<keyword evidence="9" id="KW-1185">Reference proteome</keyword>
<dbReference type="Gene3D" id="1.10.10.10">
    <property type="entry name" value="Winged helix-like DNA-binding domain superfamily/Winged helix DNA-binding domain"/>
    <property type="match status" value="1"/>
</dbReference>
<evidence type="ECO:0000259" key="7">
    <source>
        <dbReference type="PROSITE" id="PS51755"/>
    </source>
</evidence>
<keyword evidence="1" id="KW-0597">Phosphoprotein</keyword>
<dbReference type="GO" id="GO:0006355">
    <property type="term" value="P:regulation of DNA-templated transcription"/>
    <property type="evidence" value="ECO:0007669"/>
    <property type="project" value="InterPro"/>
</dbReference>
<evidence type="ECO:0000313" key="8">
    <source>
        <dbReference type="EMBL" id="TXK12001.1"/>
    </source>
</evidence>
<dbReference type="RefSeq" id="WP_147892751.1">
    <property type="nucleotide sequence ID" value="NZ_BAAANR010000001.1"/>
</dbReference>
<organism evidence="8 9">
    <name type="scientific">Microbacterium hatanonis</name>
    <dbReference type="NCBI Taxonomy" id="404366"/>
    <lineage>
        <taxon>Bacteria</taxon>
        <taxon>Bacillati</taxon>
        <taxon>Actinomycetota</taxon>
        <taxon>Actinomycetes</taxon>
        <taxon>Micrococcales</taxon>
        <taxon>Microbacteriaceae</taxon>
        <taxon>Microbacterium</taxon>
    </lineage>
</organism>
<feature type="DNA-binding region" description="OmpR/PhoB-type" evidence="5">
    <location>
        <begin position="121"/>
        <end position="221"/>
    </location>
</feature>
<dbReference type="GO" id="GO:0000156">
    <property type="term" value="F:phosphorelay response regulator activity"/>
    <property type="evidence" value="ECO:0007669"/>
    <property type="project" value="TreeGrafter"/>
</dbReference>
<dbReference type="EMBL" id="VRSV01000001">
    <property type="protein sequence ID" value="TXK12001.1"/>
    <property type="molecule type" value="Genomic_DNA"/>
</dbReference>
<feature type="region of interest" description="Disordered" evidence="6">
    <location>
        <begin position="1"/>
        <end position="36"/>
    </location>
</feature>
<dbReference type="GO" id="GO:0032993">
    <property type="term" value="C:protein-DNA complex"/>
    <property type="evidence" value="ECO:0007669"/>
    <property type="project" value="TreeGrafter"/>
</dbReference>
<dbReference type="InterPro" id="IPR036388">
    <property type="entry name" value="WH-like_DNA-bd_sf"/>
</dbReference>
<evidence type="ECO:0000256" key="3">
    <source>
        <dbReference type="ARBA" id="ARBA00023125"/>
    </source>
</evidence>
<keyword evidence="3 5" id="KW-0238">DNA-binding</keyword>
<sequence>MSNTALLERPTTQTRHLHAVTGDEASAPVAPAPRAALPAGTTPRGFALYVGIDEATAASAGVSLGVLVDALRRTLNELAPAAETYATVALAPVGAGGRDVDVVRLALHEPSAIARTKDEPADEDRAPGGVVVDISRKRVLIDGESAAFTFKEFELLQYLVLREGRTIERTELVSSLWEGSTDDEAPGERTIDVHVRRLRAKLGAYEDIVRTVRGVGYRFDRHADVAIRYGHGTPSPDRF</sequence>
<dbReference type="GO" id="GO:0005829">
    <property type="term" value="C:cytosol"/>
    <property type="evidence" value="ECO:0007669"/>
    <property type="project" value="TreeGrafter"/>
</dbReference>
<dbReference type="PANTHER" id="PTHR48111">
    <property type="entry name" value="REGULATOR OF RPOS"/>
    <property type="match status" value="1"/>
</dbReference>
<evidence type="ECO:0000256" key="4">
    <source>
        <dbReference type="ARBA" id="ARBA00023163"/>
    </source>
</evidence>
<dbReference type="InterPro" id="IPR039420">
    <property type="entry name" value="WalR-like"/>
</dbReference>
<proteinExistence type="predicted"/>
<comment type="caution">
    <text evidence="8">The sequence shown here is derived from an EMBL/GenBank/DDBJ whole genome shotgun (WGS) entry which is preliminary data.</text>
</comment>
<feature type="compositionally biased region" description="Low complexity" evidence="6">
    <location>
        <begin position="25"/>
        <end position="36"/>
    </location>
</feature>
<reference evidence="8 9" key="1">
    <citation type="submission" date="2019-08" db="EMBL/GenBank/DDBJ databases">
        <authorList>
            <person name="Dong K."/>
        </authorList>
    </citation>
    <scope>NUCLEOTIDE SEQUENCE [LARGE SCALE GENOMIC DNA]</scope>
    <source>
        <strain evidence="8 9">JCM14558</strain>
    </source>
</reference>
<protein>
    <submittedName>
        <fullName evidence="8">Winged helix-turn-helix transcriptional regulator</fullName>
    </submittedName>
</protein>
<evidence type="ECO:0000256" key="1">
    <source>
        <dbReference type="ARBA" id="ARBA00022553"/>
    </source>
</evidence>
<evidence type="ECO:0000256" key="6">
    <source>
        <dbReference type="SAM" id="MobiDB-lite"/>
    </source>
</evidence>
<dbReference type="SMART" id="SM00862">
    <property type="entry name" value="Trans_reg_C"/>
    <property type="match status" value="1"/>
</dbReference>
<evidence type="ECO:0000256" key="2">
    <source>
        <dbReference type="ARBA" id="ARBA00023015"/>
    </source>
</evidence>
<dbReference type="OrthoDB" id="8927943at2"/>
<gene>
    <name evidence="8" type="ORF">FVP77_00445</name>
</gene>
<evidence type="ECO:0000313" key="9">
    <source>
        <dbReference type="Proteomes" id="UP000321034"/>
    </source>
</evidence>
<dbReference type="Proteomes" id="UP000321034">
    <property type="component" value="Unassembled WGS sequence"/>
</dbReference>
<dbReference type="Pfam" id="PF00486">
    <property type="entry name" value="Trans_reg_C"/>
    <property type="match status" value="1"/>
</dbReference>
<dbReference type="AlphaFoldDB" id="A0A5C8I1C5"/>
<keyword evidence="2" id="KW-0805">Transcription regulation</keyword>
<dbReference type="SUPFAM" id="SSF46894">
    <property type="entry name" value="C-terminal effector domain of the bipartite response regulators"/>
    <property type="match status" value="1"/>
</dbReference>
<dbReference type="InterPro" id="IPR016032">
    <property type="entry name" value="Sig_transdc_resp-reg_C-effctor"/>
</dbReference>
<accession>A0A5C8I1C5</accession>
<dbReference type="InterPro" id="IPR001867">
    <property type="entry name" value="OmpR/PhoB-type_DNA-bd"/>
</dbReference>
<dbReference type="GO" id="GO:0000976">
    <property type="term" value="F:transcription cis-regulatory region binding"/>
    <property type="evidence" value="ECO:0007669"/>
    <property type="project" value="TreeGrafter"/>
</dbReference>
<dbReference type="PANTHER" id="PTHR48111:SF4">
    <property type="entry name" value="DNA-BINDING DUAL TRANSCRIPTIONAL REGULATOR OMPR"/>
    <property type="match status" value="1"/>
</dbReference>
<feature type="compositionally biased region" description="Polar residues" evidence="6">
    <location>
        <begin position="1"/>
        <end position="14"/>
    </location>
</feature>
<feature type="domain" description="OmpR/PhoB-type" evidence="7">
    <location>
        <begin position="121"/>
        <end position="221"/>
    </location>
</feature>
<keyword evidence="4" id="KW-0804">Transcription</keyword>
<dbReference type="CDD" id="cd00383">
    <property type="entry name" value="trans_reg_C"/>
    <property type="match status" value="1"/>
</dbReference>